<dbReference type="EMBL" id="HACA01027634">
    <property type="protein sequence ID" value="CDW44995.1"/>
    <property type="molecule type" value="Transcribed_RNA"/>
</dbReference>
<feature type="non-terminal residue" evidence="1">
    <location>
        <position position="1"/>
    </location>
</feature>
<reference evidence="1" key="1">
    <citation type="submission" date="2014-05" db="EMBL/GenBank/DDBJ databases">
        <authorList>
            <person name="Chronopoulou M."/>
        </authorList>
    </citation>
    <scope>NUCLEOTIDE SEQUENCE</scope>
    <source>
        <tissue evidence="1">Whole organism</tissue>
    </source>
</reference>
<proteinExistence type="predicted"/>
<accession>A0A0K2V3W7</accession>
<sequence length="92" mass="10929">NWIYLRRTDIWNTFSPSVNNDSYLDVVGTKFKSLDRHNCQWKDSTPYHTLKKKSIIWLQNNFDDFILTEFLCPNSPYLNLIDFLCGCDRSTS</sequence>
<organism evidence="1">
    <name type="scientific">Lepeophtheirus salmonis</name>
    <name type="common">Salmon louse</name>
    <name type="synonym">Caligus salmonis</name>
    <dbReference type="NCBI Taxonomy" id="72036"/>
    <lineage>
        <taxon>Eukaryota</taxon>
        <taxon>Metazoa</taxon>
        <taxon>Ecdysozoa</taxon>
        <taxon>Arthropoda</taxon>
        <taxon>Crustacea</taxon>
        <taxon>Multicrustacea</taxon>
        <taxon>Hexanauplia</taxon>
        <taxon>Copepoda</taxon>
        <taxon>Siphonostomatoida</taxon>
        <taxon>Caligidae</taxon>
        <taxon>Lepeophtheirus</taxon>
    </lineage>
</organism>
<evidence type="ECO:0000313" key="1">
    <source>
        <dbReference type="EMBL" id="CDW44995.1"/>
    </source>
</evidence>
<dbReference type="AlphaFoldDB" id="A0A0K2V3W7"/>
<protein>
    <submittedName>
        <fullName evidence="1">Uncharacterized protein</fullName>
    </submittedName>
</protein>
<name>A0A0K2V3W7_LEPSM</name>